<dbReference type="Pfam" id="PF00916">
    <property type="entry name" value="Sulfate_transp"/>
    <property type="match status" value="2"/>
</dbReference>
<evidence type="ECO:0000259" key="7">
    <source>
        <dbReference type="PROSITE" id="PS50801"/>
    </source>
</evidence>
<keyword evidence="2 6" id="KW-0812">Transmembrane</keyword>
<accession>A0A813FB95</accession>
<feature type="transmembrane region" description="Helical" evidence="6">
    <location>
        <begin position="220"/>
        <end position="240"/>
    </location>
</feature>
<name>A0A813FB95_POLGL</name>
<protein>
    <recommendedName>
        <fullName evidence="7">STAS domain-containing protein</fullName>
    </recommendedName>
</protein>
<evidence type="ECO:0000256" key="4">
    <source>
        <dbReference type="ARBA" id="ARBA00023136"/>
    </source>
</evidence>
<dbReference type="SUPFAM" id="SSF52091">
    <property type="entry name" value="SpoIIaa-like"/>
    <property type="match status" value="1"/>
</dbReference>
<dbReference type="AlphaFoldDB" id="A0A813FB95"/>
<dbReference type="InterPro" id="IPR002645">
    <property type="entry name" value="STAS_dom"/>
</dbReference>
<comment type="subcellular location">
    <subcellularLocation>
        <location evidence="1">Membrane</location>
        <topology evidence="1">Multi-pass membrane protein</topology>
    </subcellularLocation>
</comment>
<dbReference type="EMBL" id="CAJNNV010024851">
    <property type="protein sequence ID" value="CAE8610852.1"/>
    <property type="molecule type" value="Genomic_DNA"/>
</dbReference>
<feature type="transmembrane region" description="Helical" evidence="6">
    <location>
        <begin position="413"/>
        <end position="432"/>
    </location>
</feature>
<feature type="transmembrane region" description="Helical" evidence="6">
    <location>
        <begin position="246"/>
        <end position="266"/>
    </location>
</feature>
<dbReference type="PROSITE" id="PS50801">
    <property type="entry name" value="STAS"/>
    <property type="match status" value="1"/>
</dbReference>
<sequence>MAARARTATAMGGRPSRWRQRMALAAAAASLVLCHPGLRPRWSRGFAVPLIAPPPHNSMGSPMVSCKGATGRDPSSRRAGPSAEGRPPSQVEDLVASASSLIYAVYPKGPQAAWRNVLAGFATSLAMIPESVAFAFVAGVTPIVGLWSAAVVGFFAAAFGGRAGIASGAAGSTAVVMTALVASFGPTYLSAAVILAGIIQMAVGLLGWGKFIKLVPHPVMLGFVNGLAIVIFRAQLSHFYDPLTGSLLGGARGATMAGLTALSMVLVKLLPRLTTAVPSSLASVGIITVLTRALHLPATTLVDVAGAETFRGGFGMLPSLAMPSVPWLSAPLPTLVTLLPYAATMAAVGLVESLLTLQLVDGMVEDGKRGDTAKECIGQGLGNVFSGLTGGMGGCAMIGQTQVNVQAGATSRLSGIAMSLILSVGIVGAAPLLGQVPIAALVGIMFIVCESTFAWSSLRIMGKIPKSDAVVIILVSLVTVVKDLAMAVVAGTILSALSFAWQQSRNITATSSFQGTWKTYKLRGPLFFGSTQAFGDLFDAKSDPEDVVLDFAGSRVLDHSALEAINGLAERYGALGKRLHLRHLSSDCAGLLERLNGTSLPYFLIEPEPASDPIYEVAEGSALYADVPPPAAVPAATKGADDEEEEKEQGGPTAT</sequence>
<dbReference type="InterPro" id="IPR011547">
    <property type="entry name" value="SLC26A/SulP_dom"/>
</dbReference>
<organism evidence="8 9">
    <name type="scientific">Polarella glacialis</name>
    <name type="common">Dinoflagellate</name>
    <dbReference type="NCBI Taxonomy" id="89957"/>
    <lineage>
        <taxon>Eukaryota</taxon>
        <taxon>Sar</taxon>
        <taxon>Alveolata</taxon>
        <taxon>Dinophyceae</taxon>
        <taxon>Suessiales</taxon>
        <taxon>Suessiaceae</taxon>
        <taxon>Polarella</taxon>
    </lineage>
</organism>
<dbReference type="Gene3D" id="3.30.750.24">
    <property type="entry name" value="STAS domain"/>
    <property type="match status" value="1"/>
</dbReference>
<comment type="caution">
    <text evidence="8">The sequence shown here is derived from an EMBL/GenBank/DDBJ whole genome shotgun (WGS) entry which is preliminary data.</text>
</comment>
<dbReference type="PANTHER" id="PTHR43310">
    <property type="entry name" value="SULFATE TRANSPORTER YBAR-RELATED"/>
    <property type="match status" value="1"/>
</dbReference>
<keyword evidence="4 6" id="KW-0472">Membrane</keyword>
<evidence type="ECO:0000313" key="9">
    <source>
        <dbReference type="Proteomes" id="UP000654075"/>
    </source>
</evidence>
<evidence type="ECO:0000256" key="2">
    <source>
        <dbReference type="ARBA" id="ARBA00022692"/>
    </source>
</evidence>
<gene>
    <name evidence="8" type="ORF">PGLA1383_LOCUS28661</name>
</gene>
<dbReference type="OrthoDB" id="288203at2759"/>
<evidence type="ECO:0000256" key="1">
    <source>
        <dbReference type="ARBA" id="ARBA00004141"/>
    </source>
</evidence>
<feature type="transmembrane region" description="Helical" evidence="6">
    <location>
        <begin position="188"/>
        <end position="208"/>
    </location>
</feature>
<evidence type="ECO:0000256" key="3">
    <source>
        <dbReference type="ARBA" id="ARBA00022989"/>
    </source>
</evidence>
<dbReference type="InterPro" id="IPR052706">
    <property type="entry name" value="Membrane-Transporter-like"/>
</dbReference>
<keyword evidence="3 6" id="KW-1133">Transmembrane helix</keyword>
<feature type="domain" description="STAS" evidence="7">
    <location>
        <begin position="520"/>
        <end position="621"/>
    </location>
</feature>
<proteinExistence type="predicted"/>
<dbReference type="InterPro" id="IPR036513">
    <property type="entry name" value="STAS_dom_sf"/>
</dbReference>
<dbReference type="GO" id="GO:0016020">
    <property type="term" value="C:membrane"/>
    <property type="evidence" value="ECO:0007669"/>
    <property type="project" value="UniProtKB-SubCell"/>
</dbReference>
<dbReference type="Pfam" id="PF01740">
    <property type="entry name" value="STAS"/>
    <property type="match status" value="1"/>
</dbReference>
<feature type="transmembrane region" description="Helical" evidence="6">
    <location>
        <begin position="470"/>
        <end position="501"/>
    </location>
</feature>
<evidence type="ECO:0000256" key="6">
    <source>
        <dbReference type="SAM" id="Phobius"/>
    </source>
</evidence>
<feature type="transmembrane region" description="Helical" evidence="6">
    <location>
        <begin position="163"/>
        <end position="182"/>
    </location>
</feature>
<evidence type="ECO:0000313" key="8">
    <source>
        <dbReference type="EMBL" id="CAE8610852.1"/>
    </source>
</evidence>
<dbReference type="PANTHER" id="PTHR43310:SF1">
    <property type="entry name" value="SULFATE TRANSPORTER YBAR-RELATED"/>
    <property type="match status" value="1"/>
</dbReference>
<feature type="transmembrane region" description="Helical" evidence="6">
    <location>
        <begin position="132"/>
        <end position="156"/>
    </location>
</feature>
<dbReference type="Proteomes" id="UP000654075">
    <property type="component" value="Unassembled WGS sequence"/>
</dbReference>
<dbReference type="CDD" id="cd07042">
    <property type="entry name" value="STAS_SulP_like_sulfate_transporter"/>
    <property type="match status" value="1"/>
</dbReference>
<keyword evidence="9" id="KW-1185">Reference proteome</keyword>
<reference evidence="8" key="1">
    <citation type="submission" date="2021-02" db="EMBL/GenBank/DDBJ databases">
        <authorList>
            <person name="Dougan E. K."/>
            <person name="Rhodes N."/>
            <person name="Thang M."/>
            <person name="Chan C."/>
        </authorList>
    </citation>
    <scope>NUCLEOTIDE SEQUENCE</scope>
</reference>
<evidence type="ECO:0000256" key="5">
    <source>
        <dbReference type="SAM" id="MobiDB-lite"/>
    </source>
</evidence>
<feature type="region of interest" description="Disordered" evidence="5">
    <location>
        <begin position="626"/>
        <end position="655"/>
    </location>
</feature>
<feature type="region of interest" description="Disordered" evidence="5">
    <location>
        <begin position="59"/>
        <end position="89"/>
    </location>
</feature>
<feature type="transmembrane region" description="Helical" evidence="6">
    <location>
        <begin position="438"/>
        <end position="458"/>
    </location>
</feature>